<evidence type="ECO:0000313" key="2">
    <source>
        <dbReference type="Proteomes" id="UP001209535"/>
    </source>
</evidence>
<reference evidence="1 2" key="1">
    <citation type="submission" date="2022-10" db="EMBL/GenBank/DDBJ databases">
        <title>Defluviimonas sp. nov., isolated from ocean surface sediments.</title>
        <authorList>
            <person name="He W."/>
            <person name="Wang L."/>
            <person name="Zhang D.-F."/>
        </authorList>
    </citation>
    <scope>NUCLEOTIDE SEQUENCE [LARGE SCALE GENOMIC DNA]</scope>
    <source>
        <strain evidence="1 2">WL0024</strain>
    </source>
</reference>
<accession>A0ABT2X5R9</accession>
<dbReference type="EMBL" id="JAOVQO010000014">
    <property type="protein sequence ID" value="MCU9849297.1"/>
    <property type="molecule type" value="Genomic_DNA"/>
</dbReference>
<comment type="caution">
    <text evidence="1">The sequence shown here is derived from an EMBL/GenBank/DDBJ whole genome shotgun (WGS) entry which is preliminary data.</text>
</comment>
<gene>
    <name evidence="1" type="ORF">OEZ60_14940</name>
</gene>
<sequence>MSVAVAANSTVWQRKFGACSFERMFSQSTEMSASDRQPTYLTLHGVPLSDVPRSGVVYFSFDPQGVWRASTGDFSHEIENICVRMHDALAAQIFDGIGQYHAILPKVPEWVVTAGLNSEAPISRELFEKLVGANSDPTTHKLLYLYDCRRLVSGIQEALIEVVQLQGEFYKTLNLEELFYPPSVSPDGIRHIGSPVTAKLIALINVIYIRLHSLLDYATKLVFEAEHLRTDFSRYPRLASKNKLFGDRRRISLNNKTGTLFEPCDLITETEAIRNLIIHDGFFDEQPKVYEVRVNGVVQERFILMPDRENGRLTSYGSRNLFYGNEDKINMRLPSFIAEFQKRLLLTVKETLTILS</sequence>
<proteinExistence type="predicted"/>
<protein>
    <submittedName>
        <fullName evidence="1">Uncharacterized protein</fullName>
    </submittedName>
</protein>
<keyword evidence="2" id="KW-1185">Reference proteome</keyword>
<dbReference type="RefSeq" id="WP_263337828.1">
    <property type="nucleotide sequence ID" value="NZ_JAOVQO010000014.1"/>
</dbReference>
<evidence type="ECO:0000313" key="1">
    <source>
        <dbReference type="EMBL" id="MCU9849297.1"/>
    </source>
</evidence>
<organism evidence="1 2">
    <name type="scientific">Albidovulum salinarum</name>
    <dbReference type="NCBI Taxonomy" id="2984153"/>
    <lineage>
        <taxon>Bacteria</taxon>
        <taxon>Pseudomonadati</taxon>
        <taxon>Pseudomonadota</taxon>
        <taxon>Alphaproteobacteria</taxon>
        <taxon>Rhodobacterales</taxon>
        <taxon>Paracoccaceae</taxon>
        <taxon>Albidovulum</taxon>
    </lineage>
</organism>
<dbReference type="Proteomes" id="UP001209535">
    <property type="component" value="Unassembled WGS sequence"/>
</dbReference>
<name>A0ABT2X5R9_9RHOB</name>